<evidence type="ECO:0000313" key="1">
    <source>
        <dbReference type="EMBL" id="EKC79863.1"/>
    </source>
</evidence>
<dbReference type="InterPro" id="IPR017850">
    <property type="entry name" value="Alkaline_phosphatase_core_sf"/>
</dbReference>
<reference evidence="1" key="1">
    <citation type="journal article" date="2013" name="Environ. Microbiol.">
        <title>Microbiota from the distal guts of lean and obese adolescents exhibit partial functional redundancy besides clear differences in community structure.</title>
        <authorList>
            <person name="Ferrer M."/>
            <person name="Ruiz A."/>
            <person name="Lanza F."/>
            <person name="Haange S.B."/>
            <person name="Oberbach A."/>
            <person name="Till H."/>
            <person name="Bargiela R."/>
            <person name="Campoy C."/>
            <person name="Segura M.T."/>
            <person name="Richter M."/>
            <person name="von Bergen M."/>
            <person name="Seifert J."/>
            <person name="Suarez A."/>
        </authorList>
    </citation>
    <scope>NUCLEOTIDE SEQUENCE</scope>
</reference>
<name>K1UCG8_9ZZZZ</name>
<organism evidence="1">
    <name type="scientific">human gut metagenome</name>
    <dbReference type="NCBI Taxonomy" id="408170"/>
    <lineage>
        <taxon>unclassified sequences</taxon>
        <taxon>metagenomes</taxon>
        <taxon>organismal metagenomes</taxon>
    </lineage>
</organism>
<dbReference type="EMBL" id="AJWY01001376">
    <property type="protein sequence ID" value="EKC79863.1"/>
    <property type="molecule type" value="Genomic_DNA"/>
</dbReference>
<sequence>QIPLIMTGGAIARPMNVKLIGSQHDIAATLLGQLGIPHKDFLFSKNMLSDATPKFAFFDVPDAFGMVSEENSIIYDNKSQKVVYDKGKKGYNLKRGMAYLQKLYDDLSAK</sequence>
<protein>
    <submittedName>
        <fullName evidence="1">Sulfatase</fullName>
    </submittedName>
</protein>
<dbReference type="SUPFAM" id="SSF53649">
    <property type="entry name" value="Alkaline phosphatase-like"/>
    <property type="match status" value="1"/>
</dbReference>
<accession>K1UCG8</accession>
<comment type="caution">
    <text evidence="1">The sequence shown here is derived from an EMBL/GenBank/DDBJ whole genome shotgun (WGS) entry which is preliminary data.</text>
</comment>
<gene>
    <name evidence="1" type="ORF">LEA_01993</name>
</gene>
<dbReference type="AlphaFoldDB" id="K1UCG8"/>
<feature type="non-terminal residue" evidence="1">
    <location>
        <position position="1"/>
    </location>
</feature>
<proteinExistence type="predicted"/>